<name>A0A6J6NUC2_9ZZZZ</name>
<feature type="transmembrane region" description="Helical" evidence="5">
    <location>
        <begin position="146"/>
        <end position="165"/>
    </location>
</feature>
<keyword evidence="2 5" id="KW-0812">Transmembrane</keyword>
<reference evidence="8" key="1">
    <citation type="submission" date="2020-05" db="EMBL/GenBank/DDBJ databases">
        <authorList>
            <person name="Chiriac C."/>
            <person name="Salcher M."/>
            <person name="Ghai R."/>
            <person name="Kavagutti S V."/>
        </authorList>
    </citation>
    <scope>NUCLEOTIDE SEQUENCE</scope>
</reference>
<feature type="domain" description="EamA" evidence="6">
    <location>
        <begin position="145"/>
        <end position="280"/>
    </location>
</feature>
<dbReference type="EMBL" id="CAEZXB010000019">
    <property type="protein sequence ID" value="CAB4679645.1"/>
    <property type="molecule type" value="Genomic_DNA"/>
</dbReference>
<proteinExistence type="predicted"/>
<dbReference type="InterPro" id="IPR037185">
    <property type="entry name" value="EmrE-like"/>
</dbReference>
<evidence type="ECO:0000313" key="8">
    <source>
        <dbReference type="EMBL" id="CAB4690137.1"/>
    </source>
</evidence>
<evidence type="ECO:0000313" key="7">
    <source>
        <dbReference type="EMBL" id="CAB4679645.1"/>
    </source>
</evidence>
<evidence type="ECO:0000259" key="6">
    <source>
        <dbReference type="Pfam" id="PF00892"/>
    </source>
</evidence>
<feature type="transmembrane region" description="Helical" evidence="5">
    <location>
        <begin position="116"/>
        <end position="134"/>
    </location>
</feature>
<dbReference type="GO" id="GO:0016020">
    <property type="term" value="C:membrane"/>
    <property type="evidence" value="ECO:0007669"/>
    <property type="project" value="UniProtKB-SubCell"/>
</dbReference>
<keyword evidence="4 5" id="KW-0472">Membrane</keyword>
<feature type="transmembrane region" description="Helical" evidence="5">
    <location>
        <begin position="63"/>
        <end position="82"/>
    </location>
</feature>
<evidence type="ECO:0000256" key="4">
    <source>
        <dbReference type="ARBA" id="ARBA00023136"/>
    </source>
</evidence>
<evidence type="ECO:0000256" key="3">
    <source>
        <dbReference type="ARBA" id="ARBA00022989"/>
    </source>
</evidence>
<dbReference type="Gene3D" id="1.10.3730.20">
    <property type="match status" value="1"/>
</dbReference>
<dbReference type="AlphaFoldDB" id="A0A6J6NUC2"/>
<accession>A0A6J6NUC2</accession>
<dbReference type="InterPro" id="IPR000620">
    <property type="entry name" value="EamA_dom"/>
</dbReference>
<feature type="transmembrane region" description="Helical" evidence="5">
    <location>
        <begin position="88"/>
        <end position="109"/>
    </location>
</feature>
<dbReference type="InterPro" id="IPR050638">
    <property type="entry name" value="AA-Vitamin_Transporters"/>
</dbReference>
<evidence type="ECO:0000256" key="2">
    <source>
        <dbReference type="ARBA" id="ARBA00022692"/>
    </source>
</evidence>
<dbReference type="PANTHER" id="PTHR32322:SF2">
    <property type="entry name" value="EAMA DOMAIN-CONTAINING PROTEIN"/>
    <property type="match status" value="1"/>
</dbReference>
<feature type="transmembrane region" description="Helical" evidence="5">
    <location>
        <begin position="31"/>
        <end position="51"/>
    </location>
</feature>
<feature type="transmembrane region" description="Helical" evidence="5">
    <location>
        <begin position="263"/>
        <end position="281"/>
    </location>
</feature>
<dbReference type="Pfam" id="PF00892">
    <property type="entry name" value="EamA"/>
    <property type="match status" value="2"/>
</dbReference>
<comment type="subcellular location">
    <subcellularLocation>
        <location evidence="1">Membrane</location>
        <topology evidence="1">Multi-pass membrane protein</topology>
    </subcellularLocation>
</comment>
<dbReference type="SUPFAM" id="SSF103481">
    <property type="entry name" value="Multidrug resistance efflux transporter EmrE"/>
    <property type="match status" value="2"/>
</dbReference>
<feature type="transmembrane region" description="Helical" evidence="5">
    <location>
        <begin position="177"/>
        <end position="196"/>
    </location>
</feature>
<evidence type="ECO:0000256" key="1">
    <source>
        <dbReference type="ARBA" id="ARBA00004141"/>
    </source>
</evidence>
<protein>
    <submittedName>
        <fullName evidence="8">Unannotated protein</fullName>
    </submittedName>
</protein>
<dbReference type="EMBL" id="CAEZXN010000008">
    <property type="protein sequence ID" value="CAB4690137.1"/>
    <property type="molecule type" value="Genomic_DNA"/>
</dbReference>
<feature type="transmembrane region" description="Helical" evidence="5">
    <location>
        <begin position="238"/>
        <end position="257"/>
    </location>
</feature>
<sequence length="296" mass="30488">MRARLTILFSAICFGTTGTAAALGPANANSLAVGTSRIVIGALLLQLFALGKSAGRSPIRLRAWLWAGAGMASYQLTFFAAVHLSGVTVGTVVALGSAPALTGAIDWLWSGTRPRGRWWIATACAVVGVIILTASKGSPTQKHSMLGILLALGAGASYAIFAVCSKEILASGTTFQFAMARVFGIGAIMLAPLLFILPMEWIATPQGAAMAIWLGAVPTAIAYLAYAYGLQSVAPNEAATLTLAEPVTATLFGVLILSERSSLTTWVGVAIVALGLLLLAMQRSTNVRPGVSKGIA</sequence>
<organism evidence="8">
    <name type="scientific">freshwater metagenome</name>
    <dbReference type="NCBI Taxonomy" id="449393"/>
    <lineage>
        <taxon>unclassified sequences</taxon>
        <taxon>metagenomes</taxon>
        <taxon>ecological metagenomes</taxon>
    </lineage>
</organism>
<dbReference type="PANTHER" id="PTHR32322">
    <property type="entry name" value="INNER MEMBRANE TRANSPORTER"/>
    <property type="match status" value="1"/>
</dbReference>
<evidence type="ECO:0000256" key="5">
    <source>
        <dbReference type="SAM" id="Phobius"/>
    </source>
</evidence>
<gene>
    <name evidence="7" type="ORF">UFOPK2342_01047</name>
    <name evidence="8" type="ORF">UFOPK2423_00518</name>
</gene>
<feature type="transmembrane region" description="Helical" evidence="5">
    <location>
        <begin position="208"/>
        <end position="226"/>
    </location>
</feature>
<keyword evidence="3 5" id="KW-1133">Transmembrane helix</keyword>
<feature type="domain" description="EamA" evidence="6">
    <location>
        <begin position="5"/>
        <end position="133"/>
    </location>
</feature>